<keyword evidence="2 6" id="KW-0813">Transport</keyword>
<evidence type="ECO:0000256" key="6">
    <source>
        <dbReference type="RuleBase" id="RU003685"/>
    </source>
</evidence>
<comment type="function">
    <text evidence="5">Core subunit of the mitochondrial membrane respiratory chain NADH dehydrogenase (Complex I) that is believed to belong to the minimal assembly required for catalysis. Complex I functions in the transfer of electrons from NADH to the respiratory chain. The immediate electron acceptor for the enzyme is believed to be ubiquinone. Component of the iron-sulfur (IP) fragment of the enzyme. Component of the iron-sulfur (IP) fragment of the enzyme.</text>
</comment>
<dbReference type="Gene3D" id="1.10.645.10">
    <property type="entry name" value="Cytochrome-c3 Hydrogenase, chain B"/>
    <property type="match status" value="1"/>
</dbReference>
<dbReference type="FunFam" id="1.10.645.10:FF:000005">
    <property type="entry name" value="NADH-quinone oxidoreductase subunit D"/>
    <property type="match status" value="1"/>
</dbReference>
<keyword evidence="3 6" id="KW-1278">Translocase</keyword>
<dbReference type="GO" id="GO:0006120">
    <property type="term" value="P:mitochondrial electron transport, NADH to ubiquinone"/>
    <property type="evidence" value="ECO:0007669"/>
    <property type="project" value="TreeGrafter"/>
</dbReference>
<dbReference type="PANTHER" id="PTHR11993:SF10">
    <property type="entry name" value="NADH DEHYDROGENASE [UBIQUINONE] IRON-SULFUR PROTEIN 2, MITOCHONDRIAL"/>
    <property type="match status" value="1"/>
</dbReference>
<evidence type="ECO:0000259" key="7">
    <source>
        <dbReference type="Pfam" id="PF00346"/>
    </source>
</evidence>
<dbReference type="InterPro" id="IPR029014">
    <property type="entry name" value="NiFe-Hase_large"/>
</dbReference>
<dbReference type="GO" id="GO:0005739">
    <property type="term" value="C:mitochondrion"/>
    <property type="evidence" value="ECO:0007669"/>
    <property type="project" value="GOC"/>
</dbReference>
<name>Q9G4E4_9STRA</name>
<reference evidence="8" key="1">
    <citation type="submission" date="2000-12" db="EMBL/GenBank/DDBJ databases">
        <title>Phylogenetic relationships of stramenopile algae, based on complete mitochondrial genome sequences.</title>
        <authorList>
            <person name="Burger G."/>
            <person name="Lang B.F."/>
            <person name="Gray W.M.M.W."/>
        </authorList>
    </citation>
    <scope>NUCLEOTIDE SEQUENCE</scope>
</reference>
<dbReference type="SUPFAM" id="SSF56762">
    <property type="entry name" value="HydB/Nqo4-like"/>
    <property type="match status" value="1"/>
</dbReference>
<dbReference type="EMBL" id="AF288091">
    <property type="protein sequence ID" value="AAG23656.1"/>
    <property type="molecule type" value="Genomic_DNA"/>
</dbReference>
<evidence type="ECO:0000256" key="2">
    <source>
        <dbReference type="ARBA" id="ARBA00022448"/>
    </source>
</evidence>
<gene>
    <name evidence="8" type="primary">nad7</name>
</gene>
<dbReference type="EC" id="1.6.5.3" evidence="8"/>
<keyword evidence="8" id="KW-0496">Mitochondrion</keyword>
<dbReference type="HAMAP" id="MF_01358">
    <property type="entry name" value="NDH1_NuoD"/>
    <property type="match status" value="1"/>
</dbReference>
<geneLocation type="mitochondrion" evidence="8"/>
<evidence type="ECO:0000313" key="8">
    <source>
        <dbReference type="EMBL" id="AAG23656.1"/>
    </source>
</evidence>
<keyword evidence="8" id="KW-0560">Oxidoreductase</keyword>
<dbReference type="GO" id="GO:0016651">
    <property type="term" value="F:oxidoreductase activity, acting on NAD(P)H"/>
    <property type="evidence" value="ECO:0007669"/>
    <property type="project" value="InterPro"/>
</dbReference>
<protein>
    <submittedName>
        <fullName evidence="8">NADH dehydrogenase subunit 7</fullName>
        <ecNumber evidence="8">1.6.5.3</ecNumber>
    </submittedName>
</protein>
<organism evidence="8">
    <name type="scientific">Thraustochytrium aureum</name>
    <dbReference type="NCBI Taxonomy" id="42467"/>
    <lineage>
        <taxon>Eukaryota</taxon>
        <taxon>Sar</taxon>
        <taxon>Stramenopiles</taxon>
        <taxon>Bigyra</taxon>
        <taxon>Labyrinthulomycetes</taxon>
        <taxon>Thraustochytrida</taxon>
        <taxon>Thraustochytriidae</taxon>
        <taxon>Thraustochytrium</taxon>
    </lineage>
</organism>
<dbReference type="InterPro" id="IPR001135">
    <property type="entry name" value="NADH_Q_OxRdtase_suD"/>
</dbReference>
<dbReference type="Pfam" id="PF00346">
    <property type="entry name" value="Complex1_49kDa"/>
    <property type="match status" value="1"/>
</dbReference>
<proteinExistence type="inferred from homology"/>
<dbReference type="GO" id="GO:0051287">
    <property type="term" value="F:NAD binding"/>
    <property type="evidence" value="ECO:0007669"/>
    <property type="project" value="InterPro"/>
</dbReference>
<dbReference type="NCBIfam" id="TIGR01962">
    <property type="entry name" value="NuoD"/>
    <property type="match status" value="1"/>
</dbReference>
<keyword evidence="4 6" id="KW-0520">NAD</keyword>
<dbReference type="GO" id="GO:0048038">
    <property type="term" value="F:quinone binding"/>
    <property type="evidence" value="ECO:0007669"/>
    <property type="project" value="InterPro"/>
</dbReference>
<dbReference type="InterPro" id="IPR022885">
    <property type="entry name" value="NDH1_su_D/H"/>
</dbReference>
<feature type="domain" description="NADH-quinone oxidoreductase subunit D" evidence="7">
    <location>
        <begin position="127"/>
        <end position="397"/>
    </location>
</feature>
<evidence type="ECO:0000256" key="1">
    <source>
        <dbReference type="ARBA" id="ARBA00005769"/>
    </source>
</evidence>
<sequence>MLTKSEINKEIQAFTLNFGPQHPAAHGVLRLVLELDGEVVRKADPHVGLLHRGTEKLVEQKTYLQALPYFDRLDYVSIIAQEHTYSIGVETLLDLSIPLRSQFIRVIFLEITRILNHLLAVSCHALDVGAITPFFWGFEEREKLIEFYERVSGARMHAAYVRPGGVSFDIPKGLLNDIFYFCESFKVRLDEFEELLTNNRIWKQRLVNIGVVSAADSKNWGFSGVMLRGSGIPWDLRQNFPYEVYNQLSFEIPVGSNGDCYDRYLIRIEEIRQSISIIVQAINLMPEGPVKSFNYKFSNPSKKMMKNSIEALIHHFKYFTEGFPVNRGEVYVATEAPKGEFGVFLVSDGSNKPYRCKIKAPGFSHLQGLDFMSKGHLIADVVTIIGTQDIVFGEVDR</sequence>
<dbReference type="PANTHER" id="PTHR11993">
    <property type="entry name" value="NADH-UBIQUINONE OXIDOREDUCTASE 49 KDA SUBUNIT"/>
    <property type="match status" value="1"/>
</dbReference>
<evidence type="ECO:0000256" key="4">
    <source>
        <dbReference type="ARBA" id="ARBA00023027"/>
    </source>
</evidence>
<evidence type="ECO:0000256" key="3">
    <source>
        <dbReference type="ARBA" id="ARBA00022967"/>
    </source>
</evidence>
<dbReference type="AlphaFoldDB" id="Q9G4E4"/>
<dbReference type="InterPro" id="IPR014029">
    <property type="entry name" value="NADH_UbQ_OxRdtase_49kDa_CS"/>
</dbReference>
<dbReference type="PROSITE" id="PS00535">
    <property type="entry name" value="COMPLEX1_49K"/>
    <property type="match status" value="1"/>
</dbReference>
<evidence type="ECO:0000256" key="5">
    <source>
        <dbReference type="ARBA" id="ARBA00057195"/>
    </source>
</evidence>
<comment type="similarity">
    <text evidence="1 6">Belongs to the complex I 49 kDa subunit family.</text>
</comment>
<accession>Q9G4E4</accession>
<dbReference type="NCBIfam" id="NF004739">
    <property type="entry name" value="PRK06075.1"/>
    <property type="match status" value="1"/>
</dbReference>